<dbReference type="EC" id="2.7.7.49" evidence="1"/>
<dbReference type="Gene3D" id="3.30.70.270">
    <property type="match status" value="1"/>
</dbReference>
<dbReference type="InterPro" id="IPR043128">
    <property type="entry name" value="Rev_trsase/Diguanyl_cyclase"/>
</dbReference>
<accession>A0A4Y2C1R0</accession>
<gene>
    <name evidence="2" type="ORF">AVEN_126924_1</name>
</gene>
<organism evidence="2 3">
    <name type="scientific">Araneus ventricosus</name>
    <name type="common">Orbweaver spider</name>
    <name type="synonym">Epeira ventricosa</name>
    <dbReference type="NCBI Taxonomy" id="182803"/>
    <lineage>
        <taxon>Eukaryota</taxon>
        <taxon>Metazoa</taxon>
        <taxon>Ecdysozoa</taxon>
        <taxon>Arthropoda</taxon>
        <taxon>Chelicerata</taxon>
        <taxon>Arachnida</taxon>
        <taxon>Araneae</taxon>
        <taxon>Araneomorphae</taxon>
        <taxon>Entelegynae</taxon>
        <taxon>Araneoidea</taxon>
        <taxon>Araneidae</taxon>
        <taxon>Araneus</taxon>
    </lineage>
</organism>
<keyword evidence="3" id="KW-1185">Reference proteome</keyword>
<dbReference type="EMBL" id="BGPR01000135">
    <property type="protein sequence ID" value="GBL98039.1"/>
    <property type="molecule type" value="Genomic_DNA"/>
</dbReference>
<proteinExistence type="predicted"/>
<dbReference type="OrthoDB" id="422540at2759"/>
<name>A0A4Y2C1R0_ARAVE</name>
<dbReference type="FunFam" id="3.30.70.270:FF:000020">
    <property type="entry name" value="Transposon Tf2-6 polyprotein-like Protein"/>
    <property type="match status" value="1"/>
</dbReference>
<dbReference type="SUPFAM" id="SSF56672">
    <property type="entry name" value="DNA/RNA polymerases"/>
    <property type="match status" value="1"/>
</dbReference>
<reference evidence="2 3" key="1">
    <citation type="journal article" date="2019" name="Sci. Rep.">
        <title>Orb-weaving spider Araneus ventricosus genome elucidates the spidroin gene catalogue.</title>
        <authorList>
            <person name="Kono N."/>
            <person name="Nakamura H."/>
            <person name="Ohtoshi R."/>
            <person name="Moran D.A.P."/>
            <person name="Shinohara A."/>
            <person name="Yoshida Y."/>
            <person name="Fujiwara M."/>
            <person name="Mori M."/>
            <person name="Tomita M."/>
            <person name="Arakawa K."/>
        </authorList>
    </citation>
    <scope>NUCLEOTIDE SEQUENCE [LARGE SCALE GENOMIC DNA]</scope>
</reference>
<evidence type="ECO:0000313" key="3">
    <source>
        <dbReference type="Proteomes" id="UP000499080"/>
    </source>
</evidence>
<sequence>MIFLFLVLKAFKRLDEYGFCINLSKYILGVPKIKFLVYEIPSDGLKPSSEKVEVIRNFPKPQSAISLCRFLGMENFYHRFIPNCEKIQQQLSELLEGHKKNSTKPLLWTQKLNASFTQIKEALHKVTFLTHPVPDPTLPLVTDA</sequence>
<dbReference type="AlphaFoldDB" id="A0A4Y2C1R0"/>
<dbReference type="InterPro" id="IPR050951">
    <property type="entry name" value="Retrovirus_Pol_polyprotein"/>
</dbReference>
<dbReference type="PANTHER" id="PTHR37984:SF5">
    <property type="entry name" value="PROTEIN NYNRIN-LIKE"/>
    <property type="match status" value="1"/>
</dbReference>
<dbReference type="Proteomes" id="UP000499080">
    <property type="component" value="Unassembled WGS sequence"/>
</dbReference>
<dbReference type="GO" id="GO:0003964">
    <property type="term" value="F:RNA-directed DNA polymerase activity"/>
    <property type="evidence" value="ECO:0007669"/>
    <property type="project" value="UniProtKB-EC"/>
</dbReference>
<evidence type="ECO:0000313" key="2">
    <source>
        <dbReference type="EMBL" id="GBL98039.1"/>
    </source>
</evidence>
<dbReference type="InterPro" id="IPR043502">
    <property type="entry name" value="DNA/RNA_pol_sf"/>
</dbReference>
<evidence type="ECO:0000256" key="1">
    <source>
        <dbReference type="ARBA" id="ARBA00012493"/>
    </source>
</evidence>
<dbReference type="PANTHER" id="PTHR37984">
    <property type="entry name" value="PROTEIN CBG26694"/>
    <property type="match status" value="1"/>
</dbReference>
<protein>
    <recommendedName>
        <fullName evidence="1">RNA-directed DNA polymerase</fullName>
        <ecNumber evidence="1">2.7.7.49</ecNumber>
    </recommendedName>
</protein>
<comment type="caution">
    <text evidence="2">The sequence shown here is derived from an EMBL/GenBank/DDBJ whole genome shotgun (WGS) entry which is preliminary data.</text>
</comment>